<dbReference type="InterPro" id="IPR053151">
    <property type="entry name" value="RNase_H-like"/>
</dbReference>
<proteinExistence type="predicted"/>
<reference evidence="2 3" key="1">
    <citation type="journal article" date="2018" name="Nat. Genet.">
        <title>The Rosa genome provides new insights in the design of modern roses.</title>
        <authorList>
            <person name="Bendahmane M."/>
        </authorList>
    </citation>
    <scope>NUCLEOTIDE SEQUENCE [LARGE SCALE GENOMIC DNA]</scope>
    <source>
        <strain evidence="3">cv. Old Blush</strain>
    </source>
</reference>
<dbReference type="InterPro" id="IPR002156">
    <property type="entry name" value="RNaseH_domain"/>
</dbReference>
<evidence type="ECO:0000313" key="2">
    <source>
        <dbReference type="EMBL" id="PRQ39258.1"/>
    </source>
</evidence>
<dbReference type="Proteomes" id="UP000238479">
    <property type="component" value="Chromosome 4"/>
</dbReference>
<keyword evidence="3" id="KW-1185">Reference proteome</keyword>
<dbReference type="InterPro" id="IPR036397">
    <property type="entry name" value="RNaseH_sf"/>
</dbReference>
<gene>
    <name evidence="2" type="ORF">RchiOBHm_Chr4g0423161</name>
</gene>
<dbReference type="EMBL" id="PDCK01000042">
    <property type="protein sequence ID" value="PRQ39258.1"/>
    <property type="molecule type" value="Genomic_DNA"/>
</dbReference>
<comment type="caution">
    <text evidence="2">The sequence shown here is derived from an EMBL/GenBank/DDBJ whole genome shotgun (WGS) entry which is preliminary data.</text>
</comment>
<dbReference type="PANTHER" id="PTHR47723:SF24">
    <property type="entry name" value="RNASE H TYPE-1 DOMAIN-CONTAINING PROTEIN"/>
    <property type="match status" value="1"/>
</dbReference>
<dbReference type="SUPFAM" id="SSF53098">
    <property type="entry name" value="Ribonuclease H-like"/>
    <property type="match status" value="1"/>
</dbReference>
<sequence>MELEAMRAGLLLLIHQGMDGVDIETDCAVVVTALKGNMEDLSEVGCIVDDCKDYMSAIPSYNLQSIYREANDVAHRLAHLARCTL</sequence>
<evidence type="ECO:0000313" key="3">
    <source>
        <dbReference type="Proteomes" id="UP000238479"/>
    </source>
</evidence>
<evidence type="ECO:0000259" key="1">
    <source>
        <dbReference type="Pfam" id="PF13456"/>
    </source>
</evidence>
<protein>
    <submittedName>
        <fullName evidence="2">Putative ribonuclease H-like domain-containing protein</fullName>
    </submittedName>
</protein>
<dbReference type="Pfam" id="PF13456">
    <property type="entry name" value="RVT_3"/>
    <property type="match status" value="1"/>
</dbReference>
<dbReference type="AlphaFoldDB" id="A0A2P6QYI3"/>
<dbReference type="GO" id="GO:0004523">
    <property type="term" value="F:RNA-DNA hybrid ribonuclease activity"/>
    <property type="evidence" value="ECO:0007669"/>
    <property type="project" value="InterPro"/>
</dbReference>
<dbReference type="CDD" id="cd06222">
    <property type="entry name" value="RNase_H_like"/>
    <property type="match status" value="1"/>
</dbReference>
<dbReference type="InterPro" id="IPR044730">
    <property type="entry name" value="RNase_H-like_dom_plant"/>
</dbReference>
<accession>A0A2P6QYI3</accession>
<name>A0A2P6QYI3_ROSCH</name>
<dbReference type="GO" id="GO:0003676">
    <property type="term" value="F:nucleic acid binding"/>
    <property type="evidence" value="ECO:0007669"/>
    <property type="project" value="InterPro"/>
</dbReference>
<feature type="domain" description="RNase H type-1" evidence="1">
    <location>
        <begin position="2"/>
        <end position="80"/>
    </location>
</feature>
<dbReference type="Gramene" id="PRQ39258">
    <property type="protein sequence ID" value="PRQ39258"/>
    <property type="gene ID" value="RchiOBHm_Chr4g0423161"/>
</dbReference>
<organism evidence="2 3">
    <name type="scientific">Rosa chinensis</name>
    <name type="common">China rose</name>
    <dbReference type="NCBI Taxonomy" id="74649"/>
    <lineage>
        <taxon>Eukaryota</taxon>
        <taxon>Viridiplantae</taxon>
        <taxon>Streptophyta</taxon>
        <taxon>Embryophyta</taxon>
        <taxon>Tracheophyta</taxon>
        <taxon>Spermatophyta</taxon>
        <taxon>Magnoliopsida</taxon>
        <taxon>eudicotyledons</taxon>
        <taxon>Gunneridae</taxon>
        <taxon>Pentapetalae</taxon>
        <taxon>rosids</taxon>
        <taxon>fabids</taxon>
        <taxon>Rosales</taxon>
        <taxon>Rosaceae</taxon>
        <taxon>Rosoideae</taxon>
        <taxon>Rosoideae incertae sedis</taxon>
        <taxon>Rosa</taxon>
    </lineage>
</organism>
<dbReference type="PANTHER" id="PTHR47723">
    <property type="entry name" value="OS05G0353850 PROTEIN"/>
    <property type="match status" value="1"/>
</dbReference>
<dbReference type="Gene3D" id="3.30.420.10">
    <property type="entry name" value="Ribonuclease H-like superfamily/Ribonuclease H"/>
    <property type="match status" value="1"/>
</dbReference>
<dbReference type="InterPro" id="IPR012337">
    <property type="entry name" value="RNaseH-like_sf"/>
</dbReference>